<evidence type="ECO:0000313" key="2">
    <source>
        <dbReference type="EMBL" id="CAD6944156.1"/>
    </source>
</evidence>
<evidence type="ECO:0000313" key="3">
    <source>
        <dbReference type="Proteomes" id="UP000836402"/>
    </source>
</evidence>
<dbReference type="Pfam" id="PF14214">
    <property type="entry name" value="Helitron_like_N"/>
    <property type="match status" value="1"/>
</dbReference>
<keyword evidence="3" id="KW-1185">Reference proteome</keyword>
<dbReference type="Proteomes" id="UP000836402">
    <property type="component" value="Unassembled WGS sequence"/>
</dbReference>
<reference evidence="2" key="1">
    <citation type="submission" date="2020-10" db="EMBL/GenBank/DDBJ databases">
        <authorList>
            <person name="Sedaghatjoo S."/>
        </authorList>
    </citation>
    <scope>NUCLEOTIDE SEQUENCE</scope>
    <source>
        <strain evidence="2">AZH3</strain>
    </source>
</reference>
<gene>
    <name evidence="2" type="ORF">JKIAZH3_G8912</name>
</gene>
<dbReference type="PANTHER" id="PTHR45786">
    <property type="entry name" value="DNA BINDING PROTEIN-LIKE"/>
    <property type="match status" value="1"/>
</dbReference>
<dbReference type="EMBL" id="CAJHJG010004764">
    <property type="protein sequence ID" value="CAD6944156.1"/>
    <property type="molecule type" value="Genomic_DNA"/>
</dbReference>
<dbReference type="PANTHER" id="PTHR45786:SF74">
    <property type="entry name" value="ATP-DEPENDENT DNA HELICASE"/>
    <property type="match status" value="1"/>
</dbReference>
<accession>A0ABN7J2L4</accession>
<protein>
    <recommendedName>
        <fullName evidence="1">Helitron helicase-like domain-containing protein</fullName>
    </recommendedName>
</protein>
<dbReference type="InterPro" id="IPR025476">
    <property type="entry name" value="Helitron_helicase-like"/>
</dbReference>
<comment type="caution">
    <text evidence="2">The sequence shown here is derived from an EMBL/GenBank/DDBJ whole genome shotgun (WGS) entry which is preliminary data.</text>
</comment>
<feature type="domain" description="Helitron helicase-like" evidence="1">
    <location>
        <begin position="76"/>
        <end position="243"/>
    </location>
</feature>
<evidence type="ECO:0000259" key="1">
    <source>
        <dbReference type="Pfam" id="PF14214"/>
    </source>
</evidence>
<sequence length="300" mass="34225">MKAPPTRLRHYGAIARRNPRSIYIHVREEQGAFRLQSSHSLYDALAYPVLFPHGTAFEITPGWTLRKIARMLLLTESRFQNFWRVGNLYMLDIVCRLEENRLRFITDSTAAAADQNLPPPHEIAQLDVNDNDADRHQHAALPSSFVGSRANRAEHVADALALSRVYGRPHGMLTVTTNPDWPEIKTVLRRGQSATSVPQITCRVFSLRLHKLMRKFKALFSKIAYLIQVIEFQKRGLPHAHIVFAVSSSSSLQPFLSSVQRSHIIMTSVNDRLKTSYRSLALMQWCLLKFPGSISHDYEN</sequence>
<name>A0ABN7J2L4_9BASI</name>
<proteinExistence type="predicted"/>
<organism evidence="2 3">
    <name type="scientific">Tilletia caries</name>
    <name type="common">wheat bunt fungus</name>
    <dbReference type="NCBI Taxonomy" id="13290"/>
    <lineage>
        <taxon>Eukaryota</taxon>
        <taxon>Fungi</taxon>
        <taxon>Dikarya</taxon>
        <taxon>Basidiomycota</taxon>
        <taxon>Ustilaginomycotina</taxon>
        <taxon>Exobasidiomycetes</taxon>
        <taxon>Tilletiales</taxon>
        <taxon>Tilletiaceae</taxon>
        <taxon>Tilletia</taxon>
    </lineage>
</organism>